<dbReference type="AlphaFoldDB" id="A0A2J6QY90"/>
<evidence type="ECO:0000259" key="1">
    <source>
        <dbReference type="Pfam" id="PF06985"/>
    </source>
</evidence>
<feature type="non-terminal residue" evidence="2">
    <location>
        <position position="621"/>
    </location>
</feature>
<organism evidence="2 3">
    <name type="scientific">Hyaloscypha variabilis (strain UAMH 11265 / GT02V1 / F)</name>
    <name type="common">Meliniomyces variabilis</name>
    <dbReference type="NCBI Taxonomy" id="1149755"/>
    <lineage>
        <taxon>Eukaryota</taxon>
        <taxon>Fungi</taxon>
        <taxon>Dikarya</taxon>
        <taxon>Ascomycota</taxon>
        <taxon>Pezizomycotina</taxon>
        <taxon>Leotiomycetes</taxon>
        <taxon>Helotiales</taxon>
        <taxon>Hyaloscyphaceae</taxon>
        <taxon>Hyaloscypha</taxon>
        <taxon>Hyaloscypha variabilis</taxon>
    </lineage>
</organism>
<feature type="domain" description="Heterokaryon incompatibility" evidence="1">
    <location>
        <begin position="293"/>
        <end position="459"/>
    </location>
</feature>
<keyword evidence="3" id="KW-1185">Reference proteome</keyword>
<gene>
    <name evidence="2" type="ORF">L207DRAFT_472539</name>
</gene>
<dbReference type="Pfam" id="PF06985">
    <property type="entry name" value="HET"/>
    <property type="match status" value="1"/>
</dbReference>
<dbReference type="InterPro" id="IPR010730">
    <property type="entry name" value="HET"/>
</dbReference>
<dbReference type="EMBL" id="KZ613963">
    <property type="protein sequence ID" value="PMD31209.1"/>
    <property type="molecule type" value="Genomic_DNA"/>
</dbReference>
<protein>
    <submittedName>
        <fullName evidence="2">HET-domain-containing protein</fullName>
    </submittedName>
</protein>
<proteinExistence type="predicted"/>
<evidence type="ECO:0000313" key="2">
    <source>
        <dbReference type="EMBL" id="PMD31209.1"/>
    </source>
</evidence>
<dbReference type="STRING" id="1149755.A0A2J6QY90"/>
<dbReference type="Proteomes" id="UP000235786">
    <property type="component" value="Unassembled WGS sequence"/>
</dbReference>
<evidence type="ECO:0000313" key="3">
    <source>
        <dbReference type="Proteomes" id="UP000235786"/>
    </source>
</evidence>
<dbReference type="PANTHER" id="PTHR33112:SF10">
    <property type="entry name" value="TOL"/>
    <property type="match status" value="1"/>
</dbReference>
<accession>A0A2J6QY90</accession>
<name>A0A2J6QY90_HYAVF</name>
<dbReference type="OrthoDB" id="5362512at2759"/>
<sequence>MALQGSLQRRGALVARGTKLGLQLRTTNSALPQEALNHAAERSSKDRQSFLLRSLSAGIIHIVIYYDSFYIPRDTPTMICAVCYGVLRGHQGSQWRGTFDLHFDHQRNRTELEKSVAIACCFCRSIASELKSIEKTDRSLVGRALNGVYSSVGNLIWGQSQGGNGSNFIGAYLSEVPELKLSQEPKIYRLDFKLLQKDEERLGTFVLEKVDAQSSGSLHTPFSSNTSSDEVLDVAKGWIRTCTSSAHPNCPGELPEVGGFYPDRLIDIGEMVRSVGHRLVHDEGKSLNLKGHYVTLSHCWGAASFIKLTENNLDRLKKSINIKDLPKTFEDAIRFARRLGDKPGQIRYIWIDSLCIMQAHKPSQAQVSDWLKQSSVMHEIYRNSYCNISATAATDSNKGLFADREPHLLWEDEINLNTEEIPGYDPSELIQRCKILDLSFWEREVDEAPVNRRAWVLQERLMAPRVLHFCKTQIAWECRKLDASESFRDGLSNFRLKAGEIKRAERLKMFVPHLTTGLAFPNYAPTPERNTTYSHWKSVVERYSRTKLTNPGDKLIALSGIAKLMGGLLPGVKYVAGLWSEHLASQLLWRVDPVFEHGKFYFPSSRPPKYRAPSFSWAAVD</sequence>
<dbReference type="PANTHER" id="PTHR33112">
    <property type="entry name" value="DOMAIN PROTEIN, PUTATIVE-RELATED"/>
    <property type="match status" value="1"/>
</dbReference>
<reference evidence="2 3" key="1">
    <citation type="submission" date="2016-04" db="EMBL/GenBank/DDBJ databases">
        <title>A degradative enzymes factory behind the ericoid mycorrhizal symbiosis.</title>
        <authorList>
            <consortium name="DOE Joint Genome Institute"/>
            <person name="Martino E."/>
            <person name="Morin E."/>
            <person name="Grelet G."/>
            <person name="Kuo A."/>
            <person name="Kohler A."/>
            <person name="Daghino S."/>
            <person name="Barry K."/>
            <person name="Choi C."/>
            <person name="Cichocki N."/>
            <person name="Clum A."/>
            <person name="Copeland A."/>
            <person name="Hainaut M."/>
            <person name="Haridas S."/>
            <person name="Labutti K."/>
            <person name="Lindquist E."/>
            <person name="Lipzen A."/>
            <person name="Khouja H.-R."/>
            <person name="Murat C."/>
            <person name="Ohm R."/>
            <person name="Olson A."/>
            <person name="Spatafora J."/>
            <person name="Veneault-Fourrey C."/>
            <person name="Henrissat B."/>
            <person name="Grigoriev I."/>
            <person name="Martin F."/>
            <person name="Perotto S."/>
        </authorList>
    </citation>
    <scope>NUCLEOTIDE SEQUENCE [LARGE SCALE GENOMIC DNA]</scope>
    <source>
        <strain evidence="2 3">F</strain>
    </source>
</reference>